<evidence type="ECO:0000313" key="1">
    <source>
        <dbReference type="EMBL" id="WOT39030.1"/>
    </source>
</evidence>
<accession>A0ABZ0KM92</accession>
<dbReference type="RefSeq" id="WP_194963281.1">
    <property type="nucleotide sequence ID" value="NZ_BMSO01000035.1"/>
</dbReference>
<keyword evidence="2" id="KW-1185">Reference proteome</keyword>
<protein>
    <submittedName>
        <fullName evidence="1">Uncharacterized protein</fullName>
    </submittedName>
</protein>
<dbReference type="EMBL" id="CP137524">
    <property type="protein sequence ID" value="WOT39030.1"/>
    <property type="molecule type" value="Genomic_DNA"/>
</dbReference>
<gene>
    <name evidence="1" type="ORF">R5U08_34905</name>
</gene>
<dbReference type="Proteomes" id="UP001305002">
    <property type="component" value="Chromosome"/>
</dbReference>
<sequence length="54" mass="5609">MTRRAELLRRAVGHPVARLTAAALLQAAASHLTDSSAAPARKTCVCGDPARAAR</sequence>
<reference evidence="1 2" key="1">
    <citation type="journal article" date="2021" name="J. Microbiol. Biotechnol.">
        <title>An Efficient Markerless Deletion System Suitable for the Industrial Strains of Streptomyces.</title>
        <authorList>
            <person name="Dong J."/>
            <person name="Wei J."/>
            <person name="Li H."/>
            <person name="Zhao S."/>
            <person name="Guan W."/>
        </authorList>
    </citation>
    <scope>NUCLEOTIDE SEQUENCE [LARGE SCALE GENOMIC DNA]</scope>
    <source>
        <strain evidence="1 2">CICC 11043</strain>
    </source>
</reference>
<proteinExistence type="predicted"/>
<organism evidence="1 2">
    <name type="scientific">Streptomyces coeruleorubidus</name>
    <dbReference type="NCBI Taxonomy" id="116188"/>
    <lineage>
        <taxon>Bacteria</taxon>
        <taxon>Bacillati</taxon>
        <taxon>Actinomycetota</taxon>
        <taxon>Actinomycetes</taxon>
        <taxon>Kitasatosporales</taxon>
        <taxon>Streptomycetaceae</taxon>
        <taxon>Streptomyces</taxon>
    </lineage>
</organism>
<reference evidence="1 2" key="2">
    <citation type="journal article" date="2024" name="Microb. Biotechnol.">
        <title>The involvement of multiple ABC transporters in daunorubicin efflux in Streptomyces coeruleorubidus.</title>
        <authorList>
            <person name="Dong J."/>
            <person name="Ning J."/>
            <person name="Tian Y."/>
            <person name="Li H."/>
            <person name="Chen H."/>
            <person name="Guan W."/>
        </authorList>
    </citation>
    <scope>NUCLEOTIDE SEQUENCE [LARGE SCALE GENOMIC DNA]</scope>
    <source>
        <strain evidence="1 2">CICC 11043</strain>
    </source>
</reference>
<name>A0ABZ0KM92_STRC4</name>
<evidence type="ECO:0000313" key="2">
    <source>
        <dbReference type="Proteomes" id="UP001305002"/>
    </source>
</evidence>